<dbReference type="Gene3D" id="2.40.170.20">
    <property type="entry name" value="TonB-dependent receptor, beta-barrel domain"/>
    <property type="match status" value="1"/>
</dbReference>
<dbReference type="PANTHER" id="PTHR30069:SF57">
    <property type="entry name" value="TONB-DEPENDENT RECEPTOR"/>
    <property type="match status" value="1"/>
</dbReference>
<keyword evidence="7 8" id="KW-0998">Cell outer membrane</keyword>
<gene>
    <name evidence="13" type="ORF">ICJ83_04665</name>
</gene>
<keyword evidence="6 8" id="KW-0472">Membrane</keyword>
<dbReference type="GO" id="GO:0009279">
    <property type="term" value="C:cell outer membrane"/>
    <property type="evidence" value="ECO:0007669"/>
    <property type="project" value="UniProtKB-SubCell"/>
</dbReference>
<organism evidence="13 14">
    <name type="scientific">Aestuariibaculum sediminum</name>
    <dbReference type="NCBI Taxonomy" id="2770637"/>
    <lineage>
        <taxon>Bacteria</taxon>
        <taxon>Pseudomonadati</taxon>
        <taxon>Bacteroidota</taxon>
        <taxon>Flavobacteriia</taxon>
        <taxon>Flavobacteriales</taxon>
        <taxon>Flavobacteriaceae</taxon>
    </lineage>
</organism>
<evidence type="ECO:0000256" key="5">
    <source>
        <dbReference type="ARBA" id="ARBA00023077"/>
    </source>
</evidence>
<dbReference type="InterPro" id="IPR000531">
    <property type="entry name" value="Beta-barrel_TonB"/>
</dbReference>
<reference evidence="13 14" key="1">
    <citation type="submission" date="2020-09" db="EMBL/GenBank/DDBJ databases">
        <title>TT11 complete genome.</title>
        <authorList>
            <person name="Wu Z."/>
        </authorList>
    </citation>
    <scope>NUCLEOTIDE SEQUENCE [LARGE SCALE GENOMIC DNA]</scope>
    <source>
        <strain evidence="13 14">TT11</strain>
    </source>
</reference>
<evidence type="ECO:0000313" key="13">
    <source>
        <dbReference type="EMBL" id="MBD0831421.1"/>
    </source>
</evidence>
<dbReference type="InterPro" id="IPR036942">
    <property type="entry name" value="Beta-barrel_TonB_sf"/>
</dbReference>
<evidence type="ECO:0000256" key="4">
    <source>
        <dbReference type="ARBA" id="ARBA00022692"/>
    </source>
</evidence>
<feature type="chain" id="PRO_5035325463" evidence="10">
    <location>
        <begin position="18"/>
        <end position="747"/>
    </location>
</feature>
<keyword evidence="14" id="KW-1185">Reference proteome</keyword>
<dbReference type="GO" id="GO:0044718">
    <property type="term" value="P:siderophore transmembrane transport"/>
    <property type="evidence" value="ECO:0007669"/>
    <property type="project" value="TreeGrafter"/>
</dbReference>
<evidence type="ECO:0000256" key="3">
    <source>
        <dbReference type="ARBA" id="ARBA00022452"/>
    </source>
</evidence>
<dbReference type="InterPro" id="IPR012910">
    <property type="entry name" value="Plug_dom"/>
</dbReference>
<evidence type="ECO:0000256" key="2">
    <source>
        <dbReference type="ARBA" id="ARBA00022448"/>
    </source>
</evidence>
<evidence type="ECO:0000259" key="12">
    <source>
        <dbReference type="Pfam" id="PF07715"/>
    </source>
</evidence>
<feature type="domain" description="TonB-dependent receptor plug" evidence="12">
    <location>
        <begin position="113"/>
        <end position="217"/>
    </location>
</feature>
<dbReference type="AlphaFoldDB" id="A0A8J6UFK2"/>
<evidence type="ECO:0000256" key="7">
    <source>
        <dbReference type="ARBA" id="ARBA00023237"/>
    </source>
</evidence>
<dbReference type="InterPro" id="IPR037066">
    <property type="entry name" value="Plug_dom_sf"/>
</dbReference>
<feature type="domain" description="TonB-dependent receptor-like beta-barrel" evidence="11">
    <location>
        <begin position="257"/>
        <end position="680"/>
    </location>
</feature>
<proteinExistence type="inferred from homology"/>
<sequence>MKTLIFFISFVSISISAQNISGRVFTDNLPLPYVNVYIKELAKGALTNENGFFVIEGLDNGTYTISASFTGYKTQTKRIKVDNNNLNVIFKLEESEMLEEVVVTGTLKAVSRLESPVPVEVYTPTFLKKNPTPNIFEALQNVNGVRPQINCNVCNTGDIHINGLEGPYTLVLIDGMPIVSGLSTVYGLSGIPNSLIEQIEIIKGPASSLYGSEAVGGLINIITKLPEHAPLLFADSFVSGWGEANLDLGFKAKIGNNTDILTGINYFNYSNPIDNNNDNFTDLTLQDRISVFQKWNFRRNQNRLFSVAGRFFYEDRWGGEMQWNPDFRGGSEVYGESIYTKRYELLGKYQLPVREKLLFQFSYTNHDQNSVYGNVPYLASQQIGFGQLTWDKSLNQHDLLFGLAARYNYYNDNTPATPVSDNITIPSFFIQDEISINKQHDILLGARYDYDARHGNIFTPRLAYKFKPSENNIFRLNAGTGFRVVNLFTEEHAALTGARDVIIAETLKPEQSYNINLNYLSKIYTKSGIIIGLDASAWYTDFTNVILPDYDTNPNQIIYDNLDGKSVSKGLSFNIDTMFSNGIKILGGITFQDVSKTEEGITQRQILTESFTGTWAASYKNYKYNLTFDYTGNIYGPMRLPLLGDLDPRLPESPYWSIQNIQATFSGFKHIEIYGGVKNLLNWTPNKGNPFIIARANDPFDENVQFDNNGNAVATPDNPYALTFDPSYVYGPNQGRRLFFGLRYSLN</sequence>
<dbReference type="GO" id="GO:0015344">
    <property type="term" value="F:siderophore uptake transmembrane transporter activity"/>
    <property type="evidence" value="ECO:0007669"/>
    <property type="project" value="TreeGrafter"/>
</dbReference>
<comment type="similarity">
    <text evidence="8 9">Belongs to the TonB-dependent receptor family.</text>
</comment>
<name>A0A8J6UFK2_9FLAO</name>
<accession>A0A8J6UFK2</accession>
<dbReference type="EMBL" id="JACVXB010000001">
    <property type="protein sequence ID" value="MBD0831421.1"/>
    <property type="molecule type" value="Genomic_DNA"/>
</dbReference>
<feature type="signal peptide" evidence="10">
    <location>
        <begin position="1"/>
        <end position="17"/>
    </location>
</feature>
<keyword evidence="10" id="KW-0732">Signal</keyword>
<dbReference type="Pfam" id="PF13715">
    <property type="entry name" value="CarbopepD_reg_2"/>
    <property type="match status" value="1"/>
</dbReference>
<dbReference type="Proteomes" id="UP000600588">
    <property type="component" value="Unassembled WGS sequence"/>
</dbReference>
<keyword evidence="5 9" id="KW-0798">TonB box</keyword>
<evidence type="ECO:0000256" key="9">
    <source>
        <dbReference type="RuleBase" id="RU003357"/>
    </source>
</evidence>
<keyword evidence="2 8" id="KW-0813">Transport</keyword>
<comment type="caution">
    <text evidence="13">The sequence shown here is derived from an EMBL/GenBank/DDBJ whole genome shotgun (WGS) entry which is preliminary data.</text>
</comment>
<dbReference type="InterPro" id="IPR039426">
    <property type="entry name" value="TonB-dep_rcpt-like"/>
</dbReference>
<evidence type="ECO:0000256" key="6">
    <source>
        <dbReference type="ARBA" id="ARBA00023136"/>
    </source>
</evidence>
<dbReference type="Gene3D" id="2.60.40.1120">
    <property type="entry name" value="Carboxypeptidase-like, regulatory domain"/>
    <property type="match status" value="1"/>
</dbReference>
<dbReference type="SUPFAM" id="SSF56935">
    <property type="entry name" value="Porins"/>
    <property type="match status" value="1"/>
</dbReference>
<dbReference type="RefSeq" id="WP_188229181.1">
    <property type="nucleotide sequence ID" value="NZ_JACVXB010000001.1"/>
</dbReference>
<dbReference type="Pfam" id="PF00593">
    <property type="entry name" value="TonB_dep_Rec_b-barrel"/>
    <property type="match status" value="1"/>
</dbReference>
<dbReference type="SUPFAM" id="SSF49464">
    <property type="entry name" value="Carboxypeptidase regulatory domain-like"/>
    <property type="match status" value="1"/>
</dbReference>
<dbReference type="Gene3D" id="2.170.130.10">
    <property type="entry name" value="TonB-dependent receptor, plug domain"/>
    <property type="match status" value="1"/>
</dbReference>
<dbReference type="PANTHER" id="PTHR30069">
    <property type="entry name" value="TONB-DEPENDENT OUTER MEMBRANE RECEPTOR"/>
    <property type="match status" value="1"/>
</dbReference>
<evidence type="ECO:0000259" key="11">
    <source>
        <dbReference type="Pfam" id="PF00593"/>
    </source>
</evidence>
<keyword evidence="4 8" id="KW-0812">Transmembrane</keyword>
<evidence type="ECO:0000256" key="8">
    <source>
        <dbReference type="PROSITE-ProRule" id="PRU01360"/>
    </source>
</evidence>
<evidence type="ECO:0000313" key="14">
    <source>
        <dbReference type="Proteomes" id="UP000600588"/>
    </source>
</evidence>
<dbReference type="PROSITE" id="PS52016">
    <property type="entry name" value="TONB_DEPENDENT_REC_3"/>
    <property type="match status" value="1"/>
</dbReference>
<protein>
    <submittedName>
        <fullName evidence="13">TonB-dependent receptor</fullName>
    </submittedName>
</protein>
<dbReference type="Pfam" id="PF07715">
    <property type="entry name" value="Plug"/>
    <property type="match status" value="1"/>
</dbReference>
<dbReference type="InterPro" id="IPR008969">
    <property type="entry name" value="CarboxyPept-like_regulatory"/>
</dbReference>
<comment type="subcellular location">
    <subcellularLocation>
        <location evidence="1 8">Cell outer membrane</location>
        <topology evidence="1 8">Multi-pass membrane protein</topology>
    </subcellularLocation>
</comment>
<keyword evidence="3 8" id="KW-1134">Transmembrane beta strand</keyword>
<keyword evidence="13" id="KW-0675">Receptor</keyword>
<evidence type="ECO:0000256" key="1">
    <source>
        <dbReference type="ARBA" id="ARBA00004571"/>
    </source>
</evidence>
<evidence type="ECO:0000256" key="10">
    <source>
        <dbReference type="SAM" id="SignalP"/>
    </source>
</evidence>